<evidence type="ECO:0000256" key="2">
    <source>
        <dbReference type="SAM" id="Phobius"/>
    </source>
</evidence>
<keyword evidence="2" id="KW-0472">Membrane</keyword>
<evidence type="ECO:0000313" key="4">
    <source>
        <dbReference type="Proteomes" id="UP000238565"/>
    </source>
</evidence>
<dbReference type="RefSeq" id="WP_104792471.1">
    <property type="nucleotide sequence ID" value="NZ_PTPZ01000001.1"/>
</dbReference>
<accession>A0A2S7I7X7</accession>
<keyword evidence="1" id="KW-0175">Coiled coil</keyword>
<organism evidence="3 4">
    <name type="scientific">Cloacibacterium normanense</name>
    <dbReference type="NCBI Taxonomy" id="237258"/>
    <lineage>
        <taxon>Bacteria</taxon>
        <taxon>Pseudomonadati</taxon>
        <taxon>Bacteroidota</taxon>
        <taxon>Flavobacteriia</taxon>
        <taxon>Flavobacteriales</taxon>
        <taxon>Weeksellaceae</taxon>
    </lineage>
</organism>
<protein>
    <submittedName>
        <fullName evidence="3">Biotin attachment protein</fullName>
    </submittedName>
</protein>
<dbReference type="InterPro" id="IPR011053">
    <property type="entry name" value="Single_hybrid_motif"/>
</dbReference>
<gene>
    <name evidence="3" type="ORF">C3729_01235</name>
</gene>
<reference evidence="3 4" key="1">
    <citation type="submission" date="2018-02" db="EMBL/GenBank/DDBJ databases">
        <title>Draft genome sequence of bacterial isolates from marine environment.</title>
        <authorList>
            <person name="Singh S.K."/>
            <person name="Hill R."/>
            <person name="Major S."/>
            <person name="Cai H."/>
            <person name="Li Y."/>
        </authorList>
    </citation>
    <scope>NUCLEOTIDE SEQUENCE [LARGE SCALE GENOMIC DNA]</scope>
    <source>
        <strain evidence="3 4">IMET F</strain>
    </source>
</reference>
<dbReference type="PANTHER" id="PTHR30386">
    <property type="entry name" value="MEMBRANE FUSION SUBUNIT OF EMRAB-TOLC MULTIDRUG EFFLUX PUMP"/>
    <property type="match status" value="1"/>
</dbReference>
<dbReference type="SUPFAM" id="SSF51230">
    <property type="entry name" value="Single hybrid motif"/>
    <property type="match status" value="1"/>
</dbReference>
<dbReference type="Gene3D" id="2.40.50.100">
    <property type="match status" value="1"/>
</dbReference>
<dbReference type="Proteomes" id="UP000238565">
    <property type="component" value="Unassembled WGS sequence"/>
</dbReference>
<dbReference type="InterPro" id="IPR050739">
    <property type="entry name" value="MFP"/>
</dbReference>
<dbReference type="GO" id="GO:0015562">
    <property type="term" value="F:efflux transmembrane transporter activity"/>
    <property type="evidence" value="ECO:0007669"/>
    <property type="project" value="InterPro"/>
</dbReference>
<sequence length="433" mass="49149">MQLKSLENIYHINKKSNVAKWFLFTFLAFVFIMFLPWTQNIKTQGNVNTLFQEQRPQKLNSPIPGRIIKWYVKNGDVVKKGDTILQISEIKDDYLDPLLVERTQEQVQAKKGVREYYNAKISTTENQIAAITATKDLKLNQIKIKIAQLQNKLKAEQAELTAVNNELKIAQDQLNRQNKMYEEGLVSLTQLQQRNVSYQNALAKKTSAENKLAQTQQEITAQNIEQNAVIQEYTEKLSKTEGDRFQSMGQVAGSTGDIAKLENQVATYKVRKGLYYILATQDGQITQLTKAGIGEIVKDAETIGIIVPKKIDYIAEIYVKPVDLPLIRENQKVMLTFDGFPAIVFSGWPNSSYGTFSGKIIAIENSISENGLFKAIVAEDKTQKRWPPNMKIGTGASGIAILNDVPIWYEIWRNINGFPPDYYQVNTQKNEKK</sequence>
<name>A0A2S7I7X7_9FLAO</name>
<comment type="caution">
    <text evidence="3">The sequence shown here is derived from an EMBL/GenBank/DDBJ whole genome shotgun (WGS) entry which is preliminary data.</text>
</comment>
<feature type="transmembrane region" description="Helical" evidence="2">
    <location>
        <begin position="21"/>
        <end position="38"/>
    </location>
</feature>
<evidence type="ECO:0000256" key="1">
    <source>
        <dbReference type="SAM" id="Coils"/>
    </source>
</evidence>
<keyword evidence="2" id="KW-0812">Transmembrane</keyword>
<dbReference type="PRINTS" id="PR01490">
    <property type="entry name" value="RTXTOXIND"/>
</dbReference>
<feature type="coiled-coil region" evidence="1">
    <location>
        <begin position="139"/>
        <end position="225"/>
    </location>
</feature>
<keyword evidence="2" id="KW-1133">Transmembrane helix</keyword>
<proteinExistence type="predicted"/>
<dbReference type="AlphaFoldDB" id="A0A2S7I7X7"/>
<dbReference type="EMBL" id="PTPZ01000001">
    <property type="protein sequence ID" value="PPZ92662.1"/>
    <property type="molecule type" value="Genomic_DNA"/>
</dbReference>
<evidence type="ECO:0000313" key="3">
    <source>
        <dbReference type="EMBL" id="PPZ92662.1"/>
    </source>
</evidence>